<dbReference type="Proteomes" id="UP001202922">
    <property type="component" value="Unassembled WGS sequence"/>
</dbReference>
<reference evidence="1 2" key="1">
    <citation type="submission" date="2022-03" db="EMBL/GenBank/DDBJ databases">
        <title>Sinomonas sp. isolated from a soil.</title>
        <authorList>
            <person name="Han J."/>
            <person name="Kim D.-U."/>
        </authorList>
    </citation>
    <scope>NUCLEOTIDE SEQUENCE [LARGE SCALE GENOMIC DNA]</scope>
    <source>
        <strain evidence="1 2">5-5</strain>
    </source>
</reference>
<comment type="caution">
    <text evidence="1">The sequence shown here is derived from an EMBL/GenBank/DDBJ whole genome shotgun (WGS) entry which is preliminary data.</text>
</comment>
<name>A0ABS9U0L8_9MICC</name>
<keyword evidence="2" id="KW-1185">Reference proteome</keyword>
<dbReference type="EMBL" id="JAKZBV010000001">
    <property type="protein sequence ID" value="MCH6470242.1"/>
    <property type="molecule type" value="Genomic_DNA"/>
</dbReference>
<evidence type="ECO:0008006" key="3">
    <source>
        <dbReference type="Google" id="ProtNLM"/>
    </source>
</evidence>
<accession>A0ABS9U0L8</accession>
<sequence length="108" mass="11674">MPEQLSIAGREAACSHSRDPGGFLRTVMATVPKDDTALVNLYANKGGADPLLVACALDGMQETADQLFGPNWIIVSNDKAVRAKASEFGVESFTREEFAARTQGRWDD</sequence>
<organism evidence="1 2">
    <name type="scientific">Sinomonas terrae</name>
    <dbReference type="NCBI Taxonomy" id="2908838"/>
    <lineage>
        <taxon>Bacteria</taxon>
        <taxon>Bacillati</taxon>
        <taxon>Actinomycetota</taxon>
        <taxon>Actinomycetes</taxon>
        <taxon>Micrococcales</taxon>
        <taxon>Micrococcaceae</taxon>
        <taxon>Sinomonas</taxon>
    </lineage>
</organism>
<protein>
    <recommendedName>
        <fullName evidence="3">PIN domain-containing protein</fullName>
    </recommendedName>
</protein>
<evidence type="ECO:0000313" key="2">
    <source>
        <dbReference type="Proteomes" id="UP001202922"/>
    </source>
</evidence>
<gene>
    <name evidence="1" type="ORF">L0M17_09680</name>
</gene>
<evidence type="ECO:0000313" key="1">
    <source>
        <dbReference type="EMBL" id="MCH6470242.1"/>
    </source>
</evidence>
<proteinExistence type="predicted"/>
<dbReference type="RefSeq" id="WP_241056529.1">
    <property type="nucleotide sequence ID" value="NZ_JAKZBV010000001.1"/>
</dbReference>